<evidence type="ECO:0000259" key="2">
    <source>
        <dbReference type="Pfam" id="PF14219"/>
    </source>
</evidence>
<organism evidence="3 4">
    <name type="scientific">Nocardia caishijiensis</name>
    <dbReference type="NCBI Taxonomy" id="184756"/>
    <lineage>
        <taxon>Bacteria</taxon>
        <taxon>Bacillati</taxon>
        <taxon>Actinomycetota</taxon>
        <taxon>Actinomycetes</taxon>
        <taxon>Mycobacteriales</taxon>
        <taxon>Nocardiaceae</taxon>
        <taxon>Nocardia</taxon>
    </lineage>
</organism>
<proteinExistence type="predicted"/>
<dbReference type="Pfam" id="PF14219">
    <property type="entry name" value="DUF4328"/>
    <property type="match status" value="1"/>
</dbReference>
<sequence length="219" mass="24318">MRGLATAVVALIAVALVLEWAGVTVRWLGYRSVSGRYEGTVSSAEYNATRDVLMPLEVGLWLLSLLVMLVVFIVLVGWMLRTQRNARTVSPVSHHLSAPWAFWGWVVPVVSLWFPPLFLHDIAKASNPQQRGTPLVPLWWIAWLTAWLTFWAGTVLTTSGISDDHDTIQTLRDSEVDSLFTFSLLRTVAALLFLAAGILLSATVLKISRAQSHWTPARS</sequence>
<gene>
    <name evidence="3" type="ORF">FNL39_10592</name>
</gene>
<feature type="transmembrane region" description="Helical" evidence="1">
    <location>
        <begin position="179"/>
        <end position="205"/>
    </location>
</feature>
<feature type="domain" description="DUF4328" evidence="2">
    <location>
        <begin position="58"/>
        <end position="206"/>
    </location>
</feature>
<evidence type="ECO:0000313" key="4">
    <source>
        <dbReference type="Proteomes" id="UP000798951"/>
    </source>
</evidence>
<feature type="transmembrane region" description="Helical" evidence="1">
    <location>
        <begin position="138"/>
        <end position="158"/>
    </location>
</feature>
<feature type="transmembrane region" description="Helical" evidence="1">
    <location>
        <begin position="100"/>
        <end position="118"/>
    </location>
</feature>
<dbReference type="InterPro" id="IPR025565">
    <property type="entry name" value="DUF4328"/>
</dbReference>
<accession>A0ABQ6YL65</accession>
<dbReference type="EMBL" id="VMSD01000005">
    <property type="protein sequence ID" value="KAF0846181.1"/>
    <property type="molecule type" value="Genomic_DNA"/>
</dbReference>
<keyword evidence="1" id="KW-1133">Transmembrane helix</keyword>
<dbReference type="Proteomes" id="UP000798951">
    <property type="component" value="Unassembled WGS sequence"/>
</dbReference>
<comment type="caution">
    <text evidence="3">The sequence shown here is derived from an EMBL/GenBank/DDBJ whole genome shotgun (WGS) entry which is preliminary data.</text>
</comment>
<evidence type="ECO:0000256" key="1">
    <source>
        <dbReference type="SAM" id="Phobius"/>
    </source>
</evidence>
<feature type="transmembrane region" description="Helical" evidence="1">
    <location>
        <begin position="58"/>
        <end position="80"/>
    </location>
</feature>
<protein>
    <submittedName>
        <fullName evidence="3">Uncharacterized protein DUF4328</fullName>
    </submittedName>
</protein>
<keyword evidence="4" id="KW-1185">Reference proteome</keyword>
<keyword evidence="1" id="KW-0472">Membrane</keyword>
<evidence type="ECO:0000313" key="3">
    <source>
        <dbReference type="EMBL" id="KAF0846181.1"/>
    </source>
</evidence>
<keyword evidence="1" id="KW-0812">Transmembrane</keyword>
<name>A0ABQ6YL65_9NOCA</name>
<reference evidence="3 4" key="1">
    <citation type="submission" date="2019-07" db="EMBL/GenBank/DDBJ databases">
        <title>Genomic Encyclopedia of Type Strains, Phase IV (KMG-IV): sequencing the most valuable type-strain genomes for metagenomic binning, comparative biology and taxonomic classification.</title>
        <authorList>
            <person name="Goeker M."/>
        </authorList>
    </citation>
    <scope>NUCLEOTIDE SEQUENCE [LARGE SCALE GENOMIC DNA]</scope>
    <source>
        <strain evidence="3 4">DSM 44831</strain>
    </source>
</reference>